<organism evidence="17">
    <name type="scientific">Burkholderia gladioli</name>
    <name type="common">Pseudomonas marginata</name>
    <name type="synonym">Phytomonas marginata</name>
    <dbReference type="NCBI Taxonomy" id="28095"/>
    <lineage>
        <taxon>Bacteria</taxon>
        <taxon>Pseudomonadati</taxon>
        <taxon>Pseudomonadota</taxon>
        <taxon>Betaproteobacteria</taxon>
        <taxon>Burkholderiales</taxon>
        <taxon>Burkholderiaceae</taxon>
        <taxon>Burkholderia</taxon>
    </lineage>
</organism>
<dbReference type="InterPro" id="IPR050765">
    <property type="entry name" value="Riboflavin_Biosynth_HTPR"/>
</dbReference>
<evidence type="ECO:0000256" key="2">
    <source>
        <dbReference type="ARBA" id="ARBA00004882"/>
    </source>
</evidence>
<evidence type="ECO:0000256" key="12">
    <source>
        <dbReference type="ARBA" id="ARBA00023268"/>
    </source>
</evidence>
<dbReference type="FunFam" id="3.40.140.10:FF:000025">
    <property type="entry name" value="Riboflavin biosynthesis protein RibD"/>
    <property type="match status" value="1"/>
</dbReference>
<keyword evidence="6 13" id="KW-0686">Riboflavin biosynthesis</keyword>
<feature type="binding site" evidence="15">
    <location>
        <position position="188"/>
    </location>
    <ligand>
        <name>substrate</name>
    </ligand>
</feature>
<proteinExistence type="inferred from homology"/>
<dbReference type="EMBL" id="LT797837">
    <property type="protein sequence ID" value="SKB24609.1"/>
    <property type="molecule type" value="Genomic_DNA"/>
</dbReference>
<feature type="binding site" evidence="15">
    <location>
        <position position="227"/>
    </location>
    <ligand>
        <name>substrate</name>
    </ligand>
</feature>
<evidence type="ECO:0000256" key="7">
    <source>
        <dbReference type="ARBA" id="ARBA00022723"/>
    </source>
</evidence>
<dbReference type="GO" id="GO:0008835">
    <property type="term" value="F:diaminohydroxyphosphoribosylaminopyrimidine deaminase activity"/>
    <property type="evidence" value="ECO:0007669"/>
    <property type="project" value="UniProtKB-EC"/>
</dbReference>
<dbReference type="PANTHER" id="PTHR38011">
    <property type="entry name" value="DIHYDROFOLATE REDUCTASE FAMILY PROTEIN (AFU_ORTHOLOGUE AFUA_8G06820)"/>
    <property type="match status" value="1"/>
</dbReference>
<evidence type="ECO:0000256" key="1">
    <source>
        <dbReference type="ARBA" id="ARBA00002151"/>
    </source>
</evidence>
<evidence type="ECO:0000256" key="13">
    <source>
        <dbReference type="PIRNR" id="PIRNR006769"/>
    </source>
</evidence>
<comment type="similarity">
    <text evidence="4 13">In the N-terminal section; belongs to the cytidine and deoxycytidylate deaminase family.</text>
</comment>
<dbReference type="PROSITE" id="PS51747">
    <property type="entry name" value="CYT_DCMP_DEAMINASES_2"/>
    <property type="match status" value="1"/>
</dbReference>
<dbReference type="GO" id="GO:0008703">
    <property type="term" value="F:5-amino-6-(5-phosphoribosylamino)uracil reductase activity"/>
    <property type="evidence" value="ECO:0007669"/>
    <property type="project" value="UniProtKB-EC"/>
</dbReference>
<dbReference type="Pfam" id="PF00383">
    <property type="entry name" value="dCMP_cyt_deam_1"/>
    <property type="match status" value="1"/>
</dbReference>
<dbReference type="Gene3D" id="3.40.140.10">
    <property type="entry name" value="Cytidine Deaminase, domain 2"/>
    <property type="match status" value="1"/>
</dbReference>
<feature type="binding site" evidence="16">
    <location>
        <position position="104"/>
    </location>
    <ligand>
        <name>Zn(2+)</name>
        <dbReference type="ChEBI" id="CHEBI:29105"/>
        <note>catalytic</note>
    </ligand>
</feature>
<dbReference type="EC" id="3.5.4.26" evidence="13"/>
<dbReference type="GO" id="GO:0050661">
    <property type="term" value="F:NADP binding"/>
    <property type="evidence" value="ECO:0007669"/>
    <property type="project" value="InterPro"/>
</dbReference>
<dbReference type="PANTHER" id="PTHR38011:SF7">
    <property type="entry name" value="2,5-DIAMINO-6-RIBOSYLAMINO-4(3H)-PYRIMIDINONE 5'-PHOSPHATE REDUCTASE"/>
    <property type="match status" value="1"/>
</dbReference>
<dbReference type="Pfam" id="PF01872">
    <property type="entry name" value="RibD_C"/>
    <property type="match status" value="1"/>
</dbReference>
<feature type="binding site" evidence="15">
    <location>
        <position position="216"/>
    </location>
    <ligand>
        <name>NADP(+)</name>
        <dbReference type="ChEBI" id="CHEBI:58349"/>
    </ligand>
</feature>
<comment type="pathway">
    <text evidence="2 13">Cofactor biosynthesis; riboflavin biosynthesis; 5-amino-6-(D-ribitylamino)uracil from GTP: step 2/4.</text>
</comment>
<evidence type="ECO:0000256" key="11">
    <source>
        <dbReference type="ARBA" id="ARBA00023002"/>
    </source>
</evidence>
<evidence type="ECO:0000256" key="15">
    <source>
        <dbReference type="PIRSR" id="PIRSR006769-2"/>
    </source>
</evidence>
<dbReference type="PROSITE" id="PS00903">
    <property type="entry name" value="CYT_DCMP_DEAMINASES_1"/>
    <property type="match status" value="1"/>
</dbReference>
<feature type="binding site" evidence="15">
    <location>
        <position position="220"/>
    </location>
    <ligand>
        <name>NADP(+)</name>
        <dbReference type="ChEBI" id="CHEBI:58349"/>
    </ligand>
</feature>
<sequence length="389" mass="41519">MNGALRSIEVHDDASREALDRAWMARALELAARGLYTTTPNPRVGCVIVKHGILIGEGYTQPAGHDHAEVRAMKDARARGHELRGATAYVTLEPCSHYGRTPPCATGLVEAGIATVVAAMEDPNPQVSGRGYAMLREAGIEVRGGVLEEEARELNIGFVSRMTRARPWVRMKMAASLDGRSALPGGASQWITGAAARADGHAWRARACSILTGIGTVRGDDPQLNVRGIDTPRQPRRVLIDGRLDLPHEARLMAGAPPLVFCGELDAPARARADALRARGAEVVSLANARGSVDLAAVLAELGCRGDNELHVEAGRTLSGALLRAGLVDELLVYVAPSLLGADAAAMFELSAPVSLESRVKLRFHDVERVGEDLRILARFEGGLEVRAR</sequence>
<evidence type="ECO:0000256" key="8">
    <source>
        <dbReference type="ARBA" id="ARBA00022801"/>
    </source>
</evidence>
<feature type="active site" description="Proton donor" evidence="14">
    <location>
        <position position="69"/>
    </location>
</feature>
<evidence type="ECO:0000313" key="17">
    <source>
        <dbReference type="EMBL" id="SKB24609.1"/>
    </source>
</evidence>
<comment type="cofactor">
    <cofactor evidence="13 16">
        <name>Zn(2+)</name>
        <dbReference type="ChEBI" id="CHEBI:29105"/>
    </cofactor>
    <text evidence="13 16">Binds 1 zinc ion.</text>
</comment>
<dbReference type="NCBIfam" id="TIGR00326">
    <property type="entry name" value="eubact_ribD"/>
    <property type="match status" value="1"/>
</dbReference>
<feature type="binding site" evidence="15">
    <location>
        <position position="313"/>
    </location>
    <ligand>
        <name>substrate</name>
    </ligand>
</feature>
<evidence type="ECO:0000256" key="6">
    <source>
        <dbReference type="ARBA" id="ARBA00022619"/>
    </source>
</evidence>
<gene>
    <name evidence="17" type="primary">toxE</name>
</gene>
<dbReference type="EC" id="1.1.1.193" evidence="13"/>
<dbReference type="InterPro" id="IPR004794">
    <property type="entry name" value="Eubact_RibD"/>
</dbReference>
<feature type="binding site" evidence="15">
    <location>
        <begin position="315"/>
        <end position="321"/>
    </location>
    <ligand>
        <name>NADP(+)</name>
        <dbReference type="ChEBI" id="CHEBI:58349"/>
    </ligand>
</feature>
<comment type="function">
    <text evidence="1 13">Converts 2,5-diamino-6-(ribosylamino)-4(3h)-pyrimidinone 5'-phosphate into 5-amino-6-(ribosylamino)-2,4(1h,3h)-pyrimidinedione 5'-phosphate.</text>
</comment>
<feature type="binding site" evidence="16">
    <location>
        <position position="67"/>
    </location>
    <ligand>
        <name>Zn(2+)</name>
        <dbReference type="ChEBI" id="CHEBI:29105"/>
        <note>catalytic</note>
    </ligand>
</feature>
<keyword evidence="7 13" id="KW-0479">Metal-binding</keyword>
<evidence type="ECO:0000256" key="3">
    <source>
        <dbReference type="ARBA" id="ARBA00004910"/>
    </source>
</evidence>
<dbReference type="UniPathway" id="UPA00275">
    <property type="reaction ID" value="UER00401"/>
</dbReference>
<evidence type="ECO:0000256" key="10">
    <source>
        <dbReference type="ARBA" id="ARBA00022857"/>
    </source>
</evidence>
<evidence type="ECO:0000256" key="5">
    <source>
        <dbReference type="ARBA" id="ARBA00007417"/>
    </source>
</evidence>
<reference evidence="17" key="2">
    <citation type="submission" date="2019-04" db="EMBL/GenBank/DDBJ databases">
        <title>Antibiotic-producing symbionts dynamically transition between plant pathogenicity and insect- defensive mutualism.</title>
        <authorList>
            <person name="Florez L."/>
        </authorList>
    </citation>
    <scope>NUCLEOTIDE SEQUENCE</scope>
    <source>
        <strain evidence="17">ST036079</strain>
    </source>
</reference>
<dbReference type="InterPro" id="IPR002125">
    <property type="entry name" value="CMP_dCMP_dom"/>
</dbReference>
<dbReference type="GO" id="GO:0009231">
    <property type="term" value="P:riboflavin biosynthetic process"/>
    <property type="evidence" value="ECO:0007669"/>
    <property type="project" value="UniProtKB-UniPathway"/>
</dbReference>
<comment type="catalytic activity">
    <reaction evidence="13">
        <text>2,5-diamino-6-hydroxy-4-(5-phosphoribosylamino)-pyrimidine + H2O + H(+) = 5-amino-6-(5-phospho-D-ribosylamino)uracil + NH4(+)</text>
        <dbReference type="Rhea" id="RHEA:21868"/>
        <dbReference type="ChEBI" id="CHEBI:15377"/>
        <dbReference type="ChEBI" id="CHEBI:15378"/>
        <dbReference type="ChEBI" id="CHEBI:28938"/>
        <dbReference type="ChEBI" id="CHEBI:58453"/>
        <dbReference type="ChEBI" id="CHEBI:58614"/>
        <dbReference type="EC" id="3.5.4.26"/>
    </reaction>
</comment>
<keyword evidence="9 13" id="KW-0862">Zinc</keyword>
<feature type="binding site" evidence="15">
    <location>
        <position position="190"/>
    </location>
    <ligand>
        <name>NADP(+)</name>
        <dbReference type="ChEBI" id="CHEBI:58349"/>
    </ligand>
</feature>
<dbReference type="CDD" id="cd01284">
    <property type="entry name" value="Riboflavin_deaminase-reductase"/>
    <property type="match status" value="1"/>
</dbReference>
<evidence type="ECO:0000256" key="9">
    <source>
        <dbReference type="ARBA" id="ARBA00022833"/>
    </source>
</evidence>
<dbReference type="InterPro" id="IPR002734">
    <property type="entry name" value="RibDG_C"/>
</dbReference>
<name>A0A4D8TPR6_BURGA</name>
<keyword evidence="12" id="KW-0511">Multifunctional enzyme</keyword>
<evidence type="ECO:0000256" key="16">
    <source>
        <dbReference type="PIRSR" id="PIRSR006769-3"/>
    </source>
</evidence>
<dbReference type="SUPFAM" id="SSF53597">
    <property type="entry name" value="Dihydrofolate reductase-like"/>
    <property type="match status" value="1"/>
</dbReference>
<accession>A0A4D8TPR6</accession>
<comment type="pathway">
    <text evidence="3 13">Cofactor biosynthesis; riboflavin biosynthesis; 5-amino-6-(D-ribitylamino)uracil from GTP: step 3/4.</text>
</comment>
<dbReference type="NCBIfam" id="TIGR00227">
    <property type="entry name" value="ribD_Cterm"/>
    <property type="match status" value="1"/>
</dbReference>
<dbReference type="InterPro" id="IPR024072">
    <property type="entry name" value="DHFR-like_dom_sf"/>
</dbReference>
<dbReference type="PIRSF" id="PIRSF006769">
    <property type="entry name" value="RibD"/>
    <property type="match status" value="1"/>
</dbReference>
<reference evidence="17" key="1">
    <citation type="submission" date="2017-02" db="EMBL/GenBank/DDBJ databases">
        <authorList>
            <person name="Scherlach K."/>
        </authorList>
    </citation>
    <scope>NUCLEOTIDE SEQUENCE</scope>
    <source>
        <strain evidence="17">ST036079</strain>
    </source>
</reference>
<dbReference type="GO" id="GO:0008270">
    <property type="term" value="F:zinc ion binding"/>
    <property type="evidence" value="ECO:0007669"/>
    <property type="project" value="InterPro"/>
</dbReference>
<comment type="similarity">
    <text evidence="5 13">In the C-terminal section; belongs to the HTP reductase family.</text>
</comment>
<feature type="binding site" evidence="16">
    <location>
        <position position="95"/>
    </location>
    <ligand>
        <name>Zn(2+)</name>
        <dbReference type="ChEBI" id="CHEBI:29105"/>
        <note>catalytic</note>
    </ligand>
</feature>
<comment type="catalytic activity">
    <reaction evidence="13">
        <text>5-amino-6-(5-phospho-D-ribitylamino)uracil + NADP(+) = 5-amino-6-(5-phospho-D-ribosylamino)uracil + NADPH + H(+)</text>
        <dbReference type="Rhea" id="RHEA:17845"/>
        <dbReference type="ChEBI" id="CHEBI:15378"/>
        <dbReference type="ChEBI" id="CHEBI:57783"/>
        <dbReference type="ChEBI" id="CHEBI:58349"/>
        <dbReference type="ChEBI" id="CHEBI:58421"/>
        <dbReference type="ChEBI" id="CHEBI:58453"/>
        <dbReference type="EC" id="1.1.1.193"/>
    </reaction>
</comment>
<dbReference type="SUPFAM" id="SSF53927">
    <property type="entry name" value="Cytidine deaminase-like"/>
    <property type="match status" value="1"/>
</dbReference>
<dbReference type="InterPro" id="IPR011549">
    <property type="entry name" value="RibD_C"/>
</dbReference>
<dbReference type="RefSeq" id="WP_411910988.1">
    <property type="nucleotide sequence ID" value="NZ_CADEXT010000011.1"/>
</dbReference>
<keyword evidence="11 13" id="KW-0560">Oxidoreductase</keyword>
<dbReference type="InterPro" id="IPR016193">
    <property type="entry name" value="Cytidine_deaminase-like"/>
</dbReference>
<feature type="binding site" evidence="15">
    <location>
        <position position="174"/>
    </location>
    <ligand>
        <name>NADP(+)</name>
        <dbReference type="ChEBI" id="CHEBI:58349"/>
    </ligand>
</feature>
<keyword evidence="8 13" id="KW-0378">Hydrolase</keyword>
<feature type="binding site" evidence="15">
    <location>
        <position position="204"/>
    </location>
    <ligand>
        <name>substrate</name>
    </ligand>
</feature>
<dbReference type="AlphaFoldDB" id="A0A4D8TPR6"/>
<dbReference type="InterPro" id="IPR016192">
    <property type="entry name" value="APOBEC/CMP_deaminase_Zn-bd"/>
</dbReference>
<feature type="binding site" evidence="15">
    <location>
        <position position="224"/>
    </location>
    <ligand>
        <name>substrate</name>
    </ligand>
</feature>
<keyword evidence="10 13" id="KW-0521">NADP</keyword>
<evidence type="ECO:0000256" key="14">
    <source>
        <dbReference type="PIRSR" id="PIRSR006769-1"/>
    </source>
</evidence>
<protein>
    <recommendedName>
        <fullName evidence="13">Riboflavin biosynthesis protein RibD</fullName>
    </recommendedName>
    <domain>
        <recommendedName>
            <fullName evidence="13">Diaminohydroxyphosphoribosylaminopyrimidine deaminase</fullName>
            <shortName evidence="13">DRAP deaminase</shortName>
            <ecNumber evidence="13">3.5.4.26</ecNumber>
        </recommendedName>
        <alternativeName>
            <fullName evidence="13">Riboflavin-specific deaminase</fullName>
        </alternativeName>
    </domain>
    <domain>
        <recommendedName>
            <fullName evidence="13">5-amino-6-(5-phosphoribosylamino)uracil reductase</fullName>
            <ecNumber evidence="13">1.1.1.193</ecNumber>
        </recommendedName>
        <alternativeName>
            <fullName evidence="13">HTP reductase</fullName>
        </alternativeName>
    </domain>
</protein>
<evidence type="ECO:0000256" key="4">
    <source>
        <dbReference type="ARBA" id="ARBA00005259"/>
    </source>
</evidence>
<dbReference type="Gene3D" id="3.40.430.10">
    <property type="entry name" value="Dihydrofolate Reductase, subunit A"/>
    <property type="match status" value="1"/>
</dbReference>